<evidence type="ECO:0000313" key="3">
    <source>
        <dbReference type="Proteomes" id="UP000030745"/>
    </source>
</evidence>
<dbReference type="RefSeq" id="XP_012198096.1">
    <property type="nucleotide sequence ID" value="XM_012342706.1"/>
</dbReference>
<proteinExistence type="predicted"/>
<reference evidence="2 3" key="1">
    <citation type="journal article" date="2013" name="PLoS Genet.">
        <title>Distinctive expansion of potential virulence genes in the genome of the oomycete fish pathogen Saprolegnia parasitica.</title>
        <authorList>
            <person name="Jiang R.H."/>
            <person name="de Bruijn I."/>
            <person name="Haas B.J."/>
            <person name="Belmonte R."/>
            <person name="Lobach L."/>
            <person name="Christie J."/>
            <person name="van den Ackerveken G."/>
            <person name="Bottin A."/>
            <person name="Bulone V."/>
            <person name="Diaz-Moreno S.M."/>
            <person name="Dumas B."/>
            <person name="Fan L."/>
            <person name="Gaulin E."/>
            <person name="Govers F."/>
            <person name="Grenville-Briggs L.J."/>
            <person name="Horner N.R."/>
            <person name="Levin J.Z."/>
            <person name="Mammella M."/>
            <person name="Meijer H.J."/>
            <person name="Morris P."/>
            <person name="Nusbaum C."/>
            <person name="Oome S."/>
            <person name="Phillips A.J."/>
            <person name="van Rooyen D."/>
            <person name="Rzeszutek E."/>
            <person name="Saraiva M."/>
            <person name="Secombes C.J."/>
            <person name="Seidl M.F."/>
            <person name="Snel B."/>
            <person name="Stassen J.H."/>
            <person name="Sykes S."/>
            <person name="Tripathy S."/>
            <person name="van den Berg H."/>
            <person name="Vega-Arreguin J.C."/>
            <person name="Wawra S."/>
            <person name="Young S.K."/>
            <person name="Zeng Q."/>
            <person name="Dieguez-Uribeondo J."/>
            <person name="Russ C."/>
            <person name="Tyler B.M."/>
            <person name="van West P."/>
        </authorList>
    </citation>
    <scope>NUCLEOTIDE SEQUENCE [LARGE SCALE GENOMIC DNA]</scope>
    <source>
        <strain evidence="2 3">CBS 223.65</strain>
    </source>
</reference>
<keyword evidence="1" id="KW-0812">Transmembrane</keyword>
<keyword evidence="3" id="KW-1185">Reference proteome</keyword>
<evidence type="ECO:0000256" key="1">
    <source>
        <dbReference type="SAM" id="Phobius"/>
    </source>
</evidence>
<organism evidence="2 3">
    <name type="scientific">Saprolegnia parasitica (strain CBS 223.65)</name>
    <dbReference type="NCBI Taxonomy" id="695850"/>
    <lineage>
        <taxon>Eukaryota</taxon>
        <taxon>Sar</taxon>
        <taxon>Stramenopiles</taxon>
        <taxon>Oomycota</taxon>
        <taxon>Saprolegniomycetes</taxon>
        <taxon>Saprolegniales</taxon>
        <taxon>Saprolegniaceae</taxon>
        <taxon>Saprolegnia</taxon>
    </lineage>
</organism>
<dbReference type="KEGG" id="spar:SPRG_19530"/>
<protein>
    <submittedName>
        <fullName evidence="2">Uncharacterized protein</fullName>
    </submittedName>
</protein>
<sequence>MEAVLSCYSVIGQAASILCGFVLCQRPNVYALFGDEYAIDRASLMRQLLMSAGIFSAGEVSPAAAVFLSFGIGMVALVVAKTVAATKKAKTVDMEEGYENLI</sequence>
<dbReference type="EMBL" id="KK583198">
    <property type="protein sequence ID" value="KDO31187.1"/>
    <property type="molecule type" value="Genomic_DNA"/>
</dbReference>
<keyword evidence="1" id="KW-0472">Membrane</keyword>
<gene>
    <name evidence="2" type="ORF">SPRG_19530</name>
</gene>
<name>A0A067CWQ0_SAPPC</name>
<keyword evidence="1" id="KW-1133">Transmembrane helix</keyword>
<dbReference type="AlphaFoldDB" id="A0A067CWQ0"/>
<dbReference type="VEuPathDB" id="FungiDB:SPRG_19530"/>
<dbReference type="GeneID" id="24140876"/>
<evidence type="ECO:0000313" key="2">
    <source>
        <dbReference type="EMBL" id="KDO31187.1"/>
    </source>
</evidence>
<dbReference type="OrthoDB" id="10381585at2759"/>
<dbReference type="Proteomes" id="UP000030745">
    <property type="component" value="Unassembled WGS sequence"/>
</dbReference>
<feature type="transmembrane region" description="Helical" evidence="1">
    <location>
        <begin position="60"/>
        <end position="80"/>
    </location>
</feature>
<accession>A0A067CWQ0</accession>